<dbReference type="SUPFAM" id="SSF56112">
    <property type="entry name" value="Protein kinase-like (PK-like)"/>
    <property type="match status" value="1"/>
</dbReference>
<dbReference type="PROSITE" id="PS00108">
    <property type="entry name" value="PROTEIN_KINASE_ST"/>
    <property type="match status" value="1"/>
</dbReference>
<dbReference type="CDD" id="cd00180">
    <property type="entry name" value="PKc"/>
    <property type="match status" value="1"/>
</dbReference>
<dbReference type="GO" id="GO:0004674">
    <property type="term" value="F:protein serine/threonine kinase activity"/>
    <property type="evidence" value="ECO:0007669"/>
    <property type="project" value="TreeGrafter"/>
</dbReference>
<dbReference type="InterPro" id="IPR011009">
    <property type="entry name" value="Kinase-like_dom_sf"/>
</dbReference>
<evidence type="ECO:0000259" key="1">
    <source>
        <dbReference type="PROSITE" id="PS50011"/>
    </source>
</evidence>
<reference evidence="2 3" key="1">
    <citation type="submission" date="2016-12" db="EMBL/GenBank/DDBJ databases">
        <title>Draft genome sequence of Fusarium oxysporum causing rot on Narcissus.</title>
        <authorList>
            <person name="Armitage A.D."/>
            <person name="Taylor A."/>
            <person name="Clarkson J.P."/>
            <person name="Harrison R.J."/>
            <person name="Jackson A.C."/>
        </authorList>
    </citation>
    <scope>NUCLEOTIDE SEQUENCE [LARGE SCALE GENOMIC DNA]</scope>
    <source>
        <strain evidence="2 3">N139</strain>
    </source>
</reference>
<organism evidence="2 3">
    <name type="scientific">Fusarium oxysporum f. sp. narcissi</name>
    <dbReference type="NCBI Taxonomy" id="451672"/>
    <lineage>
        <taxon>Eukaryota</taxon>
        <taxon>Fungi</taxon>
        <taxon>Dikarya</taxon>
        <taxon>Ascomycota</taxon>
        <taxon>Pezizomycotina</taxon>
        <taxon>Sordariomycetes</taxon>
        <taxon>Hypocreomycetidae</taxon>
        <taxon>Hypocreales</taxon>
        <taxon>Nectriaceae</taxon>
        <taxon>Fusarium</taxon>
        <taxon>Fusarium oxysporum species complex</taxon>
    </lineage>
</organism>
<dbReference type="Pfam" id="PF00069">
    <property type="entry name" value="Pkinase"/>
    <property type="match status" value="1"/>
</dbReference>
<proteinExistence type="predicted"/>
<protein>
    <recommendedName>
        <fullName evidence="1">Protein kinase domain-containing protein</fullName>
    </recommendedName>
</protein>
<evidence type="ECO:0000313" key="3">
    <source>
        <dbReference type="Proteomes" id="UP000290540"/>
    </source>
</evidence>
<dbReference type="InterPro" id="IPR000719">
    <property type="entry name" value="Prot_kinase_dom"/>
</dbReference>
<dbReference type="GO" id="GO:0005524">
    <property type="term" value="F:ATP binding"/>
    <property type="evidence" value="ECO:0007669"/>
    <property type="project" value="InterPro"/>
</dbReference>
<dbReference type="Gene3D" id="1.10.510.10">
    <property type="entry name" value="Transferase(Phosphotransferase) domain 1"/>
    <property type="match status" value="1"/>
</dbReference>
<dbReference type="InterPro" id="IPR008271">
    <property type="entry name" value="Ser/Thr_kinase_AS"/>
</dbReference>
<dbReference type="InterPro" id="IPR051681">
    <property type="entry name" value="Ser/Thr_Kinases-Pseudokinases"/>
</dbReference>
<dbReference type="Gene3D" id="3.30.200.20">
    <property type="entry name" value="Phosphorylase Kinase, domain 1"/>
    <property type="match status" value="1"/>
</dbReference>
<dbReference type="EMBL" id="MQTW01000795">
    <property type="protein sequence ID" value="RYC79064.1"/>
    <property type="molecule type" value="Genomic_DNA"/>
</dbReference>
<dbReference type="AlphaFoldDB" id="A0A4Q2UYA8"/>
<feature type="domain" description="Protein kinase" evidence="1">
    <location>
        <begin position="1"/>
        <end position="235"/>
    </location>
</feature>
<evidence type="ECO:0000313" key="2">
    <source>
        <dbReference type="EMBL" id="RYC79064.1"/>
    </source>
</evidence>
<dbReference type="PROSITE" id="PS50011">
    <property type="entry name" value="PROTEIN_KINASE_DOM"/>
    <property type="match status" value="1"/>
</dbReference>
<dbReference type="SMART" id="SM00220">
    <property type="entry name" value="S_TKc"/>
    <property type="match status" value="1"/>
</dbReference>
<accession>A0A4Q2UYA8</accession>
<dbReference type="Proteomes" id="UP000290540">
    <property type="component" value="Unassembled WGS sequence"/>
</dbReference>
<sequence>MQVYEGRHGGKAVALKVIRPQGRDEFLRSLAAMHLELKFLLSDNIRQHPNVVKVLGFTWQEETGPLRDDGFFIKPILLVELASPENSTLDALIGRLRIDDFATKASLISDIVQGLDAVHSEFLIHGDLKPENVLIFASQGPSATPEKSRYVAKLSDFGYSDDAEVRSTSHRWNLAGTEYWCPPECFTSAQLDEDRMSAVRSAPRDLYCLGLIIWYIIASELPLGHDRGPAWSAKR</sequence>
<dbReference type="PANTHER" id="PTHR44329">
    <property type="entry name" value="SERINE/THREONINE-PROTEIN KINASE TNNI3K-RELATED"/>
    <property type="match status" value="1"/>
</dbReference>
<name>A0A4Q2UYA8_FUSOX</name>
<comment type="caution">
    <text evidence="2">The sequence shown here is derived from an EMBL/GenBank/DDBJ whole genome shotgun (WGS) entry which is preliminary data.</text>
</comment>
<gene>
    <name evidence="2" type="ORF">BFJ63_vAg18061</name>
</gene>